<dbReference type="GO" id="GO:0003887">
    <property type="term" value="F:DNA-directed DNA polymerase activity"/>
    <property type="evidence" value="ECO:0007669"/>
    <property type="project" value="UniProtKB-UniRule"/>
</dbReference>
<dbReference type="SUPFAM" id="SSF55979">
    <property type="entry name" value="DNA clamp"/>
    <property type="match status" value="3"/>
</dbReference>
<organism evidence="13 14">
    <name type="scientific">Candidatus Spechtbacteria bacterium RIFCSPHIGHO2_01_FULL_43_30</name>
    <dbReference type="NCBI Taxonomy" id="1802158"/>
    <lineage>
        <taxon>Bacteria</taxon>
        <taxon>Candidatus Spechtiibacteriota</taxon>
    </lineage>
</organism>
<comment type="function">
    <text evidence="9">Confers DNA tethering and processivity to DNA polymerases and other proteins. Acts as a clamp, forming a ring around DNA (a reaction catalyzed by the clamp-loading complex) which diffuses in an ATP-independent manner freely and bidirectionally along dsDNA. Initially characterized for its ability to contact the catalytic subunit of DNA polymerase III (Pol III), a complex, multichain enzyme responsible for most of the replicative synthesis in bacteria; Pol III exhibits 3'-5' exonuclease proofreading activity. The beta chain is required for initiation of replication as well as for processivity of DNA replication.</text>
</comment>
<dbReference type="GO" id="GO:0006271">
    <property type="term" value="P:DNA strand elongation involved in DNA replication"/>
    <property type="evidence" value="ECO:0007669"/>
    <property type="project" value="TreeGrafter"/>
</dbReference>
<keyword evidence="6 9" id="KW-0235">DNA replication</keyword>
<dbReference type="InterPro" id="IPR001001">
    <property type="entry name" value="DNA_polIII_beta"/>
</dbReference>
<evidence type="ECO:0000256" key="3">
    <source>
        <dbReference type="ARBA" id="ARBA00022490"/>
    </source>
</evidence>
<dbReference type="SMART" id="SM00480">
    <property type="entry name" value="POL3Bc"/>
    <property type="match status" value="1"/>
</dbReference>
<accession>A0A1G2H715</accession>
<dbReference type="InterPro" id="IPR022634">
    <property type="entry name" value="DNA_polIII_beta_N"/>
</dbReference>
<comment type="subunit">
    <text evidence="9">Forms a ring-shaped head-to-tail homodimer around DNA.</text>
</comment>
<comment type="caution">
    <text evidence="13">The sequence shown here is derived from an EMBL/GenBank/DDBJ whole genome shotgun (WGS) entry which is preliminary data.</text>
</comment>
<feature type="domain" description="DNA polymerase III beta sliding clamp N-terminal" evidence="10">
    <location>
        <begin position="1"/>
        <end position="120"/>
    </location>
</feature>
<dbReference type="GO" id="GO:0009360">
    <property type="term" value="C:DNA polymerase III complex"/>
    <property type="evidence" value="ECO:0007669"/>
    <property type="project" value="InterPro"/>
</dbReference>
<dbReference type="AlphaFoldDB" id="A0A1G2H715"/>
<protein>
    <recommendedName>
        <fullName evidence="9">Beta sliding clamp</fullName>
    </recommendedName>
</protein>
<dbReference type="Pfam" id="PF02768">
    <property type="entry name" value="DNA_pol3_beta_3"/>
    <property type="match status" value="1"/>
</dbReference>
<evidence type="ECO:0000256" key="8">
    <source>
        <dbReference type="ARBA" id="ARBA00023125"/>
    </source>
</evidence>
<keyword evidence="5 9" id="KW-0548">Nucleotidyltransferase</keyword>
<keyword evidence="7 9" id="KW-0239">DNA-directed DNA polymerase</keyword>
<evidence type="ECO:0000259" key="10">
    <source>
        <dbReference type="Pfam" id="PF00712"/>
    </source>
</evidence>
<evidence type="ECO:0000256" key="5">
    <source>
        <dbReference type="ARBA" id="ARBA00022695"/>
    </source>
</evidence>
<keyword evidence="8" id="KW-0238">DNA-binding</keyword>
<gene>
    <name evidence="13" type="ORF">A2827_02645</name>
</gene>
<dbReference type="STRING" id="1802158.A2827_02645"/>
<proteinExistence type="inferred from homology"/>
<dbReference type="CDD" id="cd00140">
    <property type="entry name" value="beta_clamp"/>
    <property type="match status" value="1"/>
</dbReference>
<evidence type="ECO:0000256" key="4">
    <source>
        <dbReference type="ARBA" id="ARBA00022679"/>
    </source>
</evidence>
<keyword evidence="4 9" id="KW-0808">Transferase</keyword>
<comment type="subcellular location">
    <subcellularLocation>
        <location evidence="1 9">Cytoplasm</location>
    </subcellularLocation>
</comment>
<dbReference type="EMBL" id="MHOD01000014">
    <property type="protein sequence ID" value="OGZ58100.1"/>
    <property type="molecule type" value="Genomic_DNA"/>
</dbReference>
<dbReference type="PIRSF" id="PIRSF000804">
    <property type="entry name" value="DNA_pol_III_b"/>
    <property type="match status" value="1"/>
</dbReference>
<keyword evidence="3 9" id="KW-0963">Cytoplasm</keyword>
<dbReference type="Pfam" id="PF00712">
    <property type="entry name" value="DNA_pol3_beta"/>
    <property type="match status" value="1"/>
</dbReference>
<evidence type="ECO:0000256" key="6">
    <source>
        <dbReference type="ARBA" id="ARBA00022705"/>
    </source>
</evidence>
<feature type="domain" description="DNA polymerase III beta sliding clamp central" evidence="11">
    <location>
        <begin position="130"/>
        <end position="250"/>
    </location>
</feature>
<evidence type="ECO:0000256" key="2">
    <source>
        <dbReference type="ARBA" id="ARBA00010752"/>
    </source>
</evidence>
<dbReference type="NCBIfam" id="TIGR00663">
    <property type="entry name" value="dnan"/>
    <property type="match status" value="1"/>
</dbReference>
<sequence>MKFISTQSNLAKGVSIAEKVIGKNFNLPILQNIKIKCEDAKSSIKLLATDLDIGIEVEIPGRIEKSGSITVPARLFSNFIKALPEENVEVLESNKSIVVACGKHKSTIKGESDADFPILPSIKNGLVIELKTSDFILGINSVIYCVSNLDIKPEISGVLVQFIGSDLCFTATDSFRLSEKRIDKSLKNSVNHKIILPKKTCDLICRVFNNNEELVFNIGEGQICIKNKTKNQNYPKITMISRVIDGDYPDYEQIIPKNFSIAFEISKEELVNHIRTAGLFSSKINEIALNILPSKQNIEILSKDYDYGDHYSLIPCVINGSEDLKISFNYNYLLDGLQIIDCPSVNIKLNKDSTPILVSSGESDGFRYIVMPIRS</sequence>
<dbReference type="Gene3D" id="3.70.10.10">
    <property type="match status" value="1"/>
</dbReference>
<evidence type="ECO:0000259" key="11">
    <source>
        <dbReference type="Pfam" id="PF02767"/>
    </source>
</evidence>
<evidence type="ECO:0000259" key="12">
    <source>
        <dbReference type="Pfam" id="PF02768"/>
    </source>
</evidence>
<evidence type="ECO:0000256" key="1">
    <source>
        <dbReference type="ARBA" id="ARBA00004496"/>
    </source>
</evidence>
<feature type="domain" description="DNA polymerase III beta sliding clamp C-terminal" evidence="12">
    <location>
        <begin position="253"/>
        <end position="374"/>
    </location>
</feature>
<dbReference type="Pfam" id="PF02767">
    <property type="entry name" value="DNA_pol3_beta_2"/>
    <property type="match status" value="1"/>
</dbReference>
<evidence type="ECO:0000256" key="9">
    <source>
        <dbReference type="PIRNR" id="PIRNR000804"/>
    </source>
</evidence>
<comment type="similarity">
    <text evidence="2 9">Belongs to the beta sliding clamp family.</text>
</comment>
<reference evidence="13 14" key="1">
    <citation type="journal article" date="2016" name="Nat. Commun.">
        <title>Thousands of microbial genomes shed light on interconnected biogeochemical processes in an aquifer system.</title>
        <authorList>
            <person name="Anantharaman K."/>
            <person name="Brown C.T."/>
            <person name="Hug L.A."/>
            <person name="Sharon I."/>
            <person name="Castelle C.J."/>
            <person name="Probst A.J."/>
            <person name="Thomas B.C."/>
            <person name="Singh A."/>
            <person name="Wilkins M.J."/>
            <person name="Karaoz U."/>
            <person name="Brodie E.L."/>
            <person name="Williams K.H."/>
            <person name="Hubbard S.S."/>
            <person name="Banfield J.F."/>
        </authorList>
    </citation>
    <scope>NUCLEOTIDE SEQUENCE [LARGE SCALE GENOMIC DNA]</scope>
</reference>
<name>A0A1G2H715_9BACT</name>
<dbReference type="GO" id="GO:0005737">
    <property type="term" value="C:cytoplasm"/>
    <property type="evidence" value="ECO:0007669"/>
    <property type="project" value="UniProtKB-SubCell"/>
</dbReference>
<dbReference type="InterPro" id="IPR022635">
    <property type="entry name" value="DNA_polIII_beta_C"/>
</dbReference>
<dbReference type="InterPro" id="IPR022637">
    <property type="entry name" value="DNA_polIII_beta_cen"/>
</dbReference>
<dbReference type="GO" id="GO:0008408">
    <property type="term" value="F:3'-5' exonuclease activity"/>
    <property type="evidence" value="ECO:0007669"/>
    <property type="project" value="InterPro"/>
</dbReference>
<dbReference type="Proteomes" id="UP000177932">
    <property type="component" value="Unassembled WGS sequence"/>
</dbReference>
<evidence type="ECO:0000313" key="13">
    <source>
        <dbReference type="EMBL" id="OGZ58100.1"/>
    </source>
</evidence>
<evidence type="ECO:0000256" key="7">
    <source>
        <dbReference type="ARBA" id="ARBA00022932"/>
    </source>
</evidence>
<dbReference type="PANTHER" id="PTHR30478:SF0">
    <property type="entry name" value="BETA SLIDING CLAMP"/>
    <property type="match status" value="1"/>
</dbReference>
<dbReference type="GO" id="GO:0003677">
    <property type="term" value="F:DNA binding"/>
    <property type="evidence" value="ECO:0007669"/>
    <property type="project" value="UniProtKB-UniRule"/>
</dbReference>
<dbReference type="PANTHER" id="PTHR30478">
    <property type="entry name" value="DNA POLYMERASE III SUBUNIT BETA"/>
    <property type="match status" value="1"/>
</dbReference>
<evidence type="ECO:0000313" key="14">
    <source>
        <dbReference type="Proteomes" id="UP000177932"/>
    </source>
</evidence>
<dbReference type="Gene3D" id="3.10.150.10">
    <property type="entry name" value="DNA Polymerase III, subunit A, domain 2"/>
    <property type="match status" value="1"/>
</dbReference>
<dbReference type="InterPro" id="IPR046938">
    <property type="entry name" value="DNA_clamp_sf"/>
</dbReference>